<dbReference type="Proteomes" id="UP001212997">
    <property type="component" value="Unassembled WGS sequence"/>
</dbReference>
<evidence type="ECO:0000256" key="1">
    <source>
        <dbReference type="ARBA" id="ARBA00006484"/>
    </source>
</evidence>
<dbReference type="InterPro" id="IPR002347">
    <property type="entry name" value="SDR_fam"/>
</dbReference>
<comment type="caution">
    <text evidence="3">The sequence shown here is derived from an EMBL/GenBank/DDBJ whole genome shotgun (WGS) entry which is preliminary data.</text>
</comment>
<dbReference type="AlphaFoldDB" id="A0AAD5YJZ1"/>
<evidence type="ECO:0000313" key="4">
    <source>
        <dbReference type="Proteomes" id="UP001212997"/>
    </source>
</evidence>
<name>A0AAD5YJZ1_9APHY</name>
<keyword evidence="4" id="KW-1185">Reference proteome</keyword>
<dbReference type="GO" id="GO:0050664">
    <property type="term" value="F:oxidoreductase activity, acting on NAD(P)H, oxygen as acceptor"/>
    <property type="evidence" value="ECO:0007669"/>
    <property type="project" value="TreeGrafter"/>
</dbReference>
<dbReference type="Pfam" id="PF00106">
    <property type="entry name" value="adh_short"/>
    <property type="match status" value="2"/>
</dbReference>
<dbReference type="SUPFAM" id="SSF51735">
    <property type="entry name" value="NAD(P)-binding Rossmann-fold domains"/>
    <property type="match status" value="2"/>
</dbReference>
<dbReference type="EMBL" id="JANAWD010000055">
    <property type="protein sequence ID" value="KAJ3488996.1"/>
    <property type="molecule type" value="Genomic_DNA"/>
</dbReference>
<organism evidence="3 4">
    <name type="scientific">Meripilus lineatus</name>
    <dbReference type="NCBI Taxonomy" id="2056292"/>
    <lineage>
        <taxon>Eukaryota</taxon>
        <taxon>Fungi</taxon>
        <taxon>Dikarya</taxon>
        <taxon>Basidiomycota</taxon>
        <taxon>Agaricomycotina</taxon>
        <taxon>Agaricomycetes</taxon>
        <taxon>Polyporales</taxon>
        <taxon>Meripilaceae</taxon>
        <taxon>Meripilus</taxon>
    </lineage>
</organism>
<dbReference type="GO" id="GO:0016616">
    <property type="term" value="F:oxidoreductase activity, acting on the CH-OH group of donors, NAD or NADP as acceptor"/>
    <property type="evidence" value="ECO:0007669"/>
    <property type="project" value="UniProtKB-ARBA"/>
</dbReference>
<gene>
    <name evidence="3" type="ORF">NLI96_g2443</name>
</gene>
<evidence type="ECO:0000313" key="3">
    <source>
        <dbReference type="EMBL" id="KAJ3488996.1"/>
    </source>
</evidence>
<dbReference type="PRINTS" id="PR00081">
    <property type="entry name" value="GDHRDH"/>
</dbReference>
<dbReference type="InterPro" id="IPR036291">
    <property type="entry name" value="NAD(P)-bd_dom_sf"/>
</dbReference>
<comment type="similarity">
    <text evidence="1">Belongs to the short-chain dehydrogenases/reductases (SDR) family.</text>
</comment>
<dbReference type="PANTHER" id="PTHR43008">
    <property type="entry name" value="BENZIL REDUCTASE"/>
    <property type="match status" value="1"/>
</dbReference>
<sequence>MASKFFSRAVSRVASIHRPSTTKCLFGVHVRFNSTTATVSEVASNVVTQAKTPRFLPDFSMANKVCLVTGGARGLGNEFCKAFVQSGCTDLAILDLKEDEAEAAAEELVKQSCRQFSFSSTSLYFQPFDLASLFDVPFSPVRIFFLSRRLESLDSNTEATDYRVMGIGCDVSSELSVQQAFRRVMDTYGRVDSVVASAGIVENYSAFDYPFDRIKRLYDINVHGAFFTAREAARNMIPQGGGSIVLVSSMSANIINIPQPQTPYNASKAGEFSQSLTDYLLFRIVFRLRGLSRMTPRRMRNHQEHCQAHGSFPGCGMAKKGVRVNCLSPGYMLTKLTRTILAHDTELKKTWESLTPMGRMGEPEDLSGAIVFLASDASRFMTGSEIRVDGGYCVI</sequence>
<evidence type="ECO:0000256" key="2">
    <source>
        <dbReference type="ARBA" id="ARBA00023002"/>
    </source>
</evidence>
<keyword evidence="2" id="KW-0560">Oxidoreductase</keyword>
<proteinExistence type="inferred from homology"/>
<dbReference type="Gene3D" id="3.40.50.720">
    <property type="entry name" value="NAD(P)-binding Rossmann-like Domain"/>
    <property type="match status" value="1"/>
</dbReference>
<dbReference type="Pfam" id="PF13561">
    <property type="entry name" value="adh_short_C2"/>
    <property type="match status" value="1"/>
</dbReference>
<protein>
    <submittedName>
        <fullName evidence="3">Uncharacterized protein</fullName>
    </submittedName>
</protein>
<accession>A0AAD5YJZ1</accession>
<reference evidence="3" key="1">
    <citation type="submission" date="2022-07" db="EMBL/GenBank/DDBJ databases">
        <title>Genome Sequence of Physisporinus lineatus.</title>
        <authorList>
            <person name="Buettner E."/>
        </authorList>
    </citation>
    <scope>NUCLEOTIDE SEQUENCE</scope>
    <source>
        <strain evidence="3">VT162</strain>
    </source>
</reference>
<dbReference type="PANTHER" id="PTHR43008:SF14">
    <property type="entry name" value="DEHYDROGENASE ARBD, PUTATIVE-RELATED"/>
    <property type="match status" value="1"/>
</dbReference>